<dbReference type="EMBL" id="BGZK01000347">
    <property type="protein sequence ID" value="GBP38375.1"/>
    <property type="molecule type" value="Genomic_DNA"/>
</dbReference>
<dbReference type="Proteomes" id="UP000299102">
    <property type="component" value="Unassembled WGS sequence"/>
</dbReference>
<name>A0A4C1VKW8_EUMVA</name>
<evidence type="ECO:0000313" key="1">
    <source>
        <dbReference type="EMBL" id="GBP38375.1"/>
    </source>
</evidence>
<sequence>MNDLDEGNPISADQFYRGTEGLSLQVSKTTYPSIIACTERLRRGYERKSRCEASEITACVPRLMRAVRARLAYLHGHILCLWAIFDFKVSRSRRIPSG</sequence>
<proteinExistence type="predicted"/>
<evidence type="ECO:0000313" key="2">
    <source>
        <dbReference type="Proteomes" id="UP000299102"/>
    </source>
</evidence>
<keyword evidence="2" id="KW-1185">Reference proteome</keyword>
<comment type="caution">
    <text evidence="1">The sequence shown here is derived from an EMBL/GenBank/DDBJ whole genome shotgun (WGS) entry which is preliminary data.</text>
</comment>
<protein>
    <submittedName>
        <fullName evidence="1">Uncharacterized protein</fullName>
    </submittedName>
</protein>
<dbReference type="AlphaFoldDB" id="A0A4C1VKW8"/>
<gene>
    <name evidence="1" type="ORF">EVAR_36328_1</name>
</gene>
<accession>A0A4C1VKW8</accession>
<reference evidence="1 2" key="1">
    <citation type="journal article" date="2019" name="Commun. Biol.">
        <title>The bagworm genome reveals a unique fibroin gene that provides high tensile strength.</title>
        <authorList>
            <person name="Kono N."/>
            <person name="Nakamura H."/>
            <person name="Ohtoshi R."/>
            <person name="Tomita M."/>
            <person name="Numata K."/>
            <person name="Arakawa K."/>
        </authorList>
    </citation>
    <scope>NUCLEOTIDE SEQUENCE [LARGE SCALE GENOMIC DNA]</scope>
</reference>
<organism evidence="1 2">
    <name type="scientific">Eumeta variegata</name>
    <name type="common">Bagworm moth</name>
    <name type="synonym">Eumeta japonica</name>
    <dbReference type="NCBI Taxonomy" id="151549"/>
    <lineage>
        <taxon>Eukaryota</taxon>
        <taxon>Metazoa</taxon>
        <taxon>Ecdysozoa</taxon>
        <taxon>Arthropoda</taxon>
        <taxon>Hexapoda</taxon>
        <taxon>Insecta</taxon>
        <taxon>Pterygota</taxon>
        <taxon>Neoptera</taxon>
        <taxon>Endopterygota</taxon>
        <taxon>Lepidoptera</taxon>
        <taxon>Glossata</taxon>
        <taxon>Ditrysia</taxon>
        <taxon>Tineoidea</taxon>
        <taxon>Psychidae</taxon>
        <taxon>Oiketicinae</taxon>
        <taxon>Eumeta</taxon>
    </lineage>
</organism>